<feature type="domain" description="Aminotransferase class I/classII large" evidence="6">
    <location>
        <begin position="42"/>
        <end position="386"/>
    </location>
</feature>
<dbReference type="EC" id="4.4.1.13" evidence="2"/>
<dbReference type="AlphaFoldDB" id="A0A2S5RF82"/>
<dbReference type="GO" id="GO:0047804">
    <property type="term" value="F:cysteine-S-conjugate beta-lyase activity"/>
    <property type="evidence" value="ECO:0007669"/>
    <property type="project" value="UniProtKB-EC"/>
</dbReference>
<evidence type="ECO:0000313" key="8">
    <source>
        <dbReference type="Proteomes" id="UP000237865"/>
    </source>
</evidence>
<accession>A0A2S5RF82</accession>
<dbReference type="RefSeq" id="WP_028126905.1">
    <property type="nucleotide sequence ID" value="NZ_PHNE01000001.1"/>
</dbReference>
<keyword evidence="4 7" id="KW-0456">Lyase</keyword>
<dbReference type="CDD" id="cd00609">
    <property type="entry name" value="AAT_like"/>
    <property type="match status" value="1"/>
</dbReference>
<reference evidence="7 8" key="1">
    <citation type="submission" date="2017-11" db="EMBL/GenBank/DDBJ databases">
        <title>Genome sequence of Entomoplasma lucivorax PIPN-2 (ATCC 49196).</title>
        <authorList>
            <person name="Lo W.-S."/>
            <person name="Gasparich G.E."/>
            <person name="Kuo C.-H."/>
        </authorList>
    </citation>
    <scope>NUCLEOTIDE SEQUENCE [LARGE SCALE GENOMIC DNA]</scope>
    <source>
        <strain evidence="7 8">PIPN-2</strain>
    </source>
</reference>
<dbReference type="Gene3D" id="3.90.1150.10">
    <property type="entry name" value="Aspartate Aminotransferase, domain 1"/>
    <property type="match status" value="1"/>
</dbReference>
<dbReference type="InterPro" id="IPR015421">
    <property type="entry name" value="PyrdxlP-dep_Trfase_major"/>
</dbReference>
<sequence>MDNIFDKKIDRSNHEEKKWSLEHLKRTFPVNFSKKLHSLWIADLDFETPKPIVDAIKTRANKATYSYGYIQNEAIEAIVLWYKKLHNITLDKSMIQIVDGIVNSMIEVIKCFTKEGESVLIQTPVYKPFEEVILNTKRKLVANKLVHKNNEYHIDFDDFEKQIVDHKVKLFLWCNPHNPGGRVWRDDEVLKIIEICNKHNVFILSDEVHGDLVLKGEHNSILRFADKVKEFIVVNSPNKGFNLAGLYGSYMIFSSQKTMDLVMNTYKQSRVMTPNVFFQPALIAAYANDESFKWFKAMKNYIHDNYLFIKEEFTKLGFLEPMNVEASYLIWTKINLDLDWVALKKELFNHGVIVSFFDSFMGAEPGWFRVNIGLPRAELAQGIEEIKAVLTEFKNR</sequence>
<dbReference type="InterPro" id="IPR015424">
    <property type="entry name" value="PyrdxlP-dep_Trfase"/>
</dbReference>
<gene>
    <name evidence="7" type="primary">patB</name>
    <name evidence="7" type="ORF">ELUCI_v1c02620</name>
</gene>
<comment type="caution">
    <text evidence="7">The sequence shown here is derived from an EMBL/GenBank/DDBJ whole genome shotgun (WGS) entry which is preliminary data.</text>
</comment>
<dbReference type="PANTHER" id="PTHR43525:SF1">
    <property type="entry name" value="PROTEIN MALY"/>
    <property type="match status" value="1"/>
</dbReference>
<dbReference type="EMBL" id="PHNE01000001">
    <property type="protein sequence ID" value="PPE05971.1"/>
    <property type="molecule type" value="Genomic_DNA"/>
</dbReference>
<dbReference type="Pfam" id="PF00155">
    <property type="entry name" value="Aminotran_1_2"/>
    <property type="match status" value="1"/>
</dbReference>
<comment type="similarity">
    <text evidence="5">Belongs to the class-II pyridoxal-phosphate-dependent aminotransferase family. MalY/PatB cystathionine beta-lyase subfamily.</text>
</comment>
<protein>
    <recommendedName>
        <fullName evidence="2">cysteine-S-conjugate beta-lyase</fullName>
        <ecNumber evidence="2">4.4.1.13</ecNumber>
    </recommendedName>
</protein>
<evidence type="ECO:0000256" key="5">
    <source>
        <dbReference type="ARBA" id="ARBA00037974"/>
    </source>
</evidence>
<proteinExistence type="inferred from homology"/>
<dbReference type="PANTHER" id="PTHR43525">
    <property type="entry name" value="PROTEIN MALY"/>
    <property type="match status" value="1"/>
</dbReference>
<dbReference type="SUPFAM" id="SSF53383">
    <property type="entry name" value="PLP-dependent transferases"/>
    <property type="match status" value="1"/>
</dbReference>
<dbReference type="Proteomes" id="UP000237865">
    <property type="component" value="Unassembled WGS sequence"/>
</dbReference>
<evidence type="ECO:0000313" key="7">
    <source>
        <dbReference type="EMBL" id="PPE05971.1"/>
    </source>
</evidence>
<dbReference type="InterPro" id="IPR051798">
    <property type="entry name" value="Class-II_PLP-Dep_Aminotrans"/>
</dbReference>
<dbReference type="InterPro" id="IPR004839">
    <property type="entry name" value="Aminotransferase_I/II_large"/>
</dbReference>
<name>A0A2S5RF82_9MOLU</name>
<evidence type="ECO:0000256" key="4">
    <source>
        <dbReference type="ARBA" id="ARBA00023239"/>
    </source>
</evidence>
<evidence type="ECO:0000256" key="3">
    <source>
        <dbReference type="ARBA" id="ARBA00022898"/>
    </source>
</evidence>
<evidence type="ECO:0000259" key="6">
    <source>
        <dbReference type="Pfam" id="PF00155"/>
    </source>
</evidence>
<evidence type="ECO:0000256" key="1">
    <source>
        <dbReference type="ARBA" id="ARBA00001933"/>
    </source>
</evidence>
<dbReference type="GO" id="GO:0030170">
    <property type="term" value="F:pyridoxal phosphate binding"/>
    <property type="evidence" value="ECO:0007669"/>
    <property type="project" value="InterPro"/>
</dbReference>
<dbReference type="Gene3D" id="3.40.640.10">
    <property type="entry name" value="Type I PLP-dependent aspartate aminotransferase-like (Major domain)"/>
    <property type="match status" value="1"/>
</dbReference>
<dbReference type="InterPro" id="IPR015422">
    <property type="entry name" value="PyrdxlP-dep_Trfase_small"/>
</dbReference>
<keyword evidence="3" id="KW-0663">Pyridoxal phosphate</keyword>
<evidence type="ECO:0000256" key="2">
    <source>
        <dbReference type="ARBA" id="ARBA00012224"/>
    </source>
</evidence>
<keyword evidence="8" id="KW-1185">Reference proteome</keyword>
<organism evidence="7 8">
    <name type="scientific">Williamsoniiplasma lucivorax</name>
    <dbReference type="NCBI Taxonomy" id="209274"/>
    <lineage>
        <taxon>Bacteria</taxon>
        <taxon>Bacillati</taxon>
        <taxon>Mycoplasmatota</taxon>
        <taxon>Mollicutes</taxon>
        <taxon>Entomoplasmatales</taxon>
        <taxon>Williamsoniiplasma</taxon>
    </lineage>
</organism>
<comment type="cofactor">
    <cofactor evidence="1">
        <name>pyridoxal 5'-phosphate</name>
        <dbReference type="ChEBI" id="CHEBI:597326"/>
    </cofactor>
</comment>
<dbReference type="STRING" id="1399797.GCA_000518285_01667"/>